<evidence type="ECO:0000313" key="2">
    <source>
        <dbReference type="EMBL" id="WMV25157.1"/>
    </source>
</evidence>
<dbReference type="Proteomes" id="UP001234989">
    <property type="component" value="Chromosome 4"/>
</dbReference>
<evidence type="ECO:0000256" key="1">
    <source>
        <dbReference type="SAM" id="SignalP"/>
    </source>
</evidence>
<organism evidence="2 3">
    <name type="scientific">Solanum verrucosum</name>
    <dbReference type="NCBI Taxonomy" id="315347"/>
    <lineage>
        <taxon>Eukaryota</taxon>
        <taxon>Viridiplantae</taxon>
        <taxon>Streptophyta</taxon>
        <taxon>Embryophyta</taxon>
        <taxon>Tracheophyta</taxon>
        <taxon>Spermatophyta</taxon>
        <taxon>Magnoliopsida</taxon>
        <taxon>eudicotyledons</taxon>
        <taxon>Gunneridae</taxon>
        <taxon>Pentapetalae</taxon>
        <taxon>asterids</taxon>
        <taxon>lamiids</taxon>
        <taxon>Solanales</taxon>
        <taxon>Solanaceae</taxon>
        <taxon>Solanoideae</taxon>
        <taxon>Solaneae</taxon>
        <taxon>Solanum</taxon>
    </lineage>
</organism>
<dbReference type="AlphaFoldDB" id="A0AAF0QLY0"/>
<sequence length="243" mass="26722">MRGLMVLGTLMGRYTLVDFLSITVAKEVTMTGVPAQQSSNSSYVFPIKKRLYLCAPVHPEYSITNKMNPRPKMLDYMDGLKRLYLHAPIRPECSFSNENKLKTKDVVPAKDARQIGSNGDKGKQVVGASDQEFYFPISSIHPAGLRHKSANVLCHSLGSTLPGIDSSVLQSLSKVDSNSVGPNSSYLKNLALNRNMNSRTCKIVVGVLARQSSNSSRVLPIKKRLSSIFLCLQMLCTLKLVGM</sequence>
<reference evidence="2" key="1">
    <citation type="submission" date="2023-08" db="EMBL/GenBank/DDBJ databases">
        <title>A de novo genome assembly of Solanum verrucosum Schlechtendal, a Mexican diploid species geographically isolated from the other diploid A-genome species in potato relatives.</title>
        <authorList>
            <person name="Hosaka K."/>
        </authorList>
    </citation>
    <scope>NUCLEOTIDE SEQUENCE</scope>
    <source>
        <tissue evidence="2">Young leaves</tissue>
    </source>
</reference>
<protein>
    <submittedName>
        <fullName evidence="2">Uncharacterized protein</fullName>
    </submittedName>
</protein>
<feature type="chain" id="PRO_5042136524" evidence="1">
    <location>
        <begin position="20"/>
        <end position="243"/>
    </location>
</feature>
<evidence type="ECO:0000313" key="3">
    <source>
        <dbReference type="Proteomes" id="UP001234989"/>
    </source>
</evidence>
<name>A0AAF0QLY0_SOLVR</name>
<keyword evidence="1" id="KW-0732">Signal</keyword>
<feature type="signal peptide" evidence="1">
    <location>
        <begin position="1"/>
        <end position="19"/>
    </location>
</feature>
<accession>A0AAF0QLY0</accession>
<keyword evidence="3" id="KW-1185">Reference proteome</keyword>
<gene>
    <name evidence="2" type="ORF">MTR67_018542</name>
</gene>
<proteinExistence type="predicted"/>
<dbReference type="EMBL" id="CP133615">
    <property type="protein sequence ID" value="WMV25157.1"/>
    <property type="molecule type" value="Genomic_DNA"/>
</dbReference>